<organism evidence="10">
    <name type="scientific">Ixodes ricinus</name>
    <name type="common">Common tick</name>
    <name type="synonym">Acarus ricinus</name>
    <dbReference type="NCBI Taxonomy" id="34613"/>
    <lineage>
        <taxon>Eukaryota</taxon>
        <taxon>Metazoa</taxon>
        <taxon>Ecdysozoa</taxon>
        <taxon>Arthropoda</taxon>
        <taxon>Chelicerata</taxon>
        <taxon>Arachnida</taxon>
        <taxon>Acari</taxon>
        <taxon>Parasitiformes</taxon>
        <taxon>Ixodida</taxon>
        <taxon>Ixodoidea</taxon>
        <taxon>Ixodidae</taxon>
        <taxon>Ixodinae</taxon>
        <taxon>Ixodes</taxon>
    </lineage>
</organism>
<dbReference type="InterPro" id="IPR013098">
    <property type="entry name" value="Ig_I-set"/>
</dbReference>
<reference evidence="10" key="1">
    <citation type="submission" date="2012-12" db="EMBL/GenBank/DDBJ databases">
        <title>Identification and characterization of a phenylalanine ammonia-lyase gene family in Isatis indigotica Fort.</title>
        <authorList>
            <person name="Liu Q."/>
            <person name="Chen J."/>
            <person name="Zhou X."/>
            <person name="Di P."/>
            <person name="Xiao Y."/>
            <person name="Xuan H."/>
            <person name="Zhang L."/>
            <person name="Chen W."/>
        </authorList>
    </citation>
    <scope>NUCLEOTIDE SEQUENCE</scope>
    <source>
        <tissue evidence="10">Salivary gland</tissue>
    </source>
</reference>
<dbReference type="AlphaFoldDB" id="A0A0K8RN69"/>
<dbReference type="Pfam" id="PF07679">
    <property type="entry name" value="I-set"/>
    <property type="match status" value="1"/>
</dbReference>
<dbReference type="PANTHER" id="PTHR12231">
    <property type="entry name" value="CTX-RELATED TYPE I TRANSMEMBRANE PROTEIN"/>
    <property type="match status" value="1"/>
</dbReference>
<name>A0A0K8RN69_IXORI</name>
<evidence type="ECO:0000256" key="3">
    <source>
        <dbReference type="ARBA" id="ARBA00022729"/>
    </source>
</evidence>
<dbReference type="Gene3D" id="2.60.40.10">
    <property type="entry name" value="Immunoglobulins"/>
    <property type="match status" value="3"/>
</dbReference>
<dbReference type="InterPro" id="IPR007110">
    <property type="entry name" value="Ig-like_dom"/>
</dbReference>
<dbReference type="InterPro" id="IPR013783">
    <property type="entry name" value="Ig-like_fold"/>
</dbReference>
<protein>
    <submittedName>
        <fullName evidence="10">Putative lachesin</fullName>
    </submittedName>
</protein>
<evidence type="ECO:0000256" key="8">
    <source>
        <dbReference type="ARBA" id="ARBA00023319"/>
    </source>
</evidence>
<dbReference type="PROSITE" id="PS50835">
    <property type="entry name" value="IG_LIKE"/>
    <property type="match status" value="3"/>
</dbReference>
<keyword evidence="5" id="KW-0472">Membrane</keyword>
<evidence type="ECO:0000256" key="1">
    <source>
        <dbReference type="ARBA" id="ARBA00004236"/>
    </source>
</evidence>
<evidence type="ECO:0000256" key="5">
    <source>
        <dbReference type="ARBA" id="ARBA00023136"/>
    </source>
</evidence>
<keyword evidence="4" id="KW-0677">Repeat</keyword>
<evidence type="ECO:0000256" key="6">
    <source>
        <dbReference type="ARBA" id="ARBA00023157"/>
    </source>
</evidence>
<dbReference type="SUPFAM" id="SSF48726">
    <property type="entry name" value="Immunoglobulin"/>
    <property type="match status" value="3"/>
</dbReference>
<accession>A0A0K8RN69</accession>
<proteinExistence type="evidence at transcript level"/>
<dbReference type="SMART" id="SM00409">
    <property type="entry name" value="IG"/>
    <property type="match status" value="3"/>
</dbReference>
<dbReference type="GO" id="GO:0043005">
    <property type="term" value="C:neuron projection"/>
    <property type="evidence" value="ECO:0007669"/>
    <property type="project" value="TreeGrafter"/>
</dbReference>
<dbReference type="SMART" id="SM00406">
    <property type="entry name" value="IGv"/>
    <property type="match status" value="1"/>
</dbReference>
<dbReference type="CDD" id="cd00099">
    <property type="entry name" value="IgV"/>
    <property type="match status" value="1"/>
</dbReference>
<dbReference type="InterPro" id="IPR003598">
    <property type="entry name" value="Ig_sub2"/>
</dbReference>
<dbReference type="SMART" id="SM00408">
    <property type="entry name" value="IGc2"/>
    <property type="match status" value="3"/>
</dbReference>
<keyword evidence="7" id="KW-0325">Glycoprotein</keyword>
<sequence>SNVPTGRAAAVVNDTVLLARSAQLASLFFSLPGHLPLRTGPVPISAIFAAMKVLVFLASLVCLASCQQSPVISSISQERVVNIGDTVDLECSVQYISEYSVIWVKLNEGNNNLFISTGSKIVVPGQRFSIRHDESSSTYTLQITKLQETDTGLYQCQIVIGATSKITADVWVHVRVPPIISDNSTRSIVTSTGTNVSLECYAGGYPTPRVFWRRENNDLLPTGGTEYKGNVLNIYNVTKDDRGTYYCIADNSVGEGARRNIGVEVEFAPVVTVDRPRYGQALQNPMDLQCHIEAFPSPSVLWLKDDYHLTDNQFYQISIFSTADEFTDSTLRIISIEKKQYGNYTCKAINKLGWDEQVVELYETVNVICPPACDKSYSSGATRLQTRSLWFLQLAAWAALFFWINGKH</sequence>
<feature type="domain" description="Ig-like" evidence="9">
    <location>
        <begin position="177"/>
        <end position="264"/>
    </location>
</feature>
<keyword evidence="8" id="KW-0393">Immunoglobulin domain</keyword>
<dbReference type="EMBL" id="GADI01001251">
    <property type="protein sequence ID" value="JAA72557.1"/>
    <property type="molecule type" value="mRNA"/>
</dbReference>
<evidence type="ECO:0000259" key="9">
    <source>
        <dbReference type="PROSITE" id="PS50835"/>
    </source>
</evidence>
<dbReference type="InterPro" id="IPR003599">
    <property type="entry name" value="Ig_sub"/>
</dbReference>
<dbReference type="InterPro" id="IPR013106">
    <property type="entry name" value="Ig_V-set"/>
</dbReference>
<evidence type="ECO:0000256" key="2">
    <source>
        <dbReference type="ARBA" id="ARBA00022475"/>
    </source>
</evidence>
<dbReference type="InterPro" id="IPR036179">
    <property type="entry name" value="Ig-like_dom_sf"/>
</dbReference>
<evidence type="ECO:0000256" key="4">
    <source>
        <dbReference type="ARBA" id="ARBA00022737"/>
    </source>
</evidence>
<dbReference type="GO" id="GO:0005886">
    <property type="term" value="C:plasma membrane"/>
    <property type="evidence" value="ECO:0007669"/>
    <property type="project" value="UniProtKB-SubCell"/>
</dbReference>
<keyword evidence="3" id="KW-0732">Signal</keyword>
<dbReference type="FunFam" id="2.60.40.10:FF:000005">
    <property type="entry name" value="Neuronal cell adhesion molecule"/>
    <property type="match status" value="1"/>
</dbReference>
<dbReference type="InterPro" id="IPR051170">
    <property type="entry name" value="Neural/epithelial_adhesion"/>
</dbReference>
<keyword evidence="6" id="KW-1015">Disulfide bond</keyword>
<dbReference type="GO" id="GO:0098609">
    <property type="term" value="P:cell-cell adhesion"/>
    <property type="evidence" value="ECO:0007669"/>
    <property type="project" value="UniProtKB-ARBA"/>
</dbReference>
<evidence type="ECO:0000256" key="7">
    <source>
        <dbReference type="ARBA" id="ARBA00023180"/>
    </source>
</evidence>
<dbReference type="PANTHER" id="PTHR12231:SF220">
    <property type="entry name" value="LACHESIN"/>
    <property type="match status" value="1"/>
</dbReference>
<feature type="domain" description="Ig-like" evidence="9">
    <location>
        <begin position="269"/>
        <end position="366"/>
    </location>
</feature>
<feature type="non-terminal residue" evidence="10">
    <location>
        <position position="1"/>
    </location>
</feature>
<dbReference type="Pfam" id="PF13927">
    <property type="entry name" value="Ig_3"/>
    <property type="match status" value="1"/>
</dbReference>
<feature type="domain" description="Ig-like" evidence="9">
    <location>
        <begin position="70"/>
        <end position="167"/>
    </location>
</feature>
<dbReference type="Pfam" id="PF07686">
    <property type="entry name" value="V-set"/>
    <property type="match status" value="1"/>
</dbReference>
<keyword evidence="2" id="KW-1003">Cell membrane</keyword>
<evidence type="ECO:0000313" key="10">
    <source>
        <dbReference type="EMBL" id="JAA72557.1"/>
    </source>
</evidence>
<comment type="subcellular location">
    <subcellularLocation>
        <location evidence="1">Cell membrane</location>
    </subcellularLocation>
</comment>